<feature type="region of interest" description="Disordered" evidence="1">
    <location>
        <begin position="561"/>
        <end position="608"/>
    </location>
</feature>
<accession>A0A9P7ZDW0</accession>
<evidence type="ECO:0008006" key="4">
    <source>
        <dbReference type="Google" id="ProtNLM"/>
    </source>
</evidence>
<name>A0A9P7ZDW0_9HYPO</name>
<dbReference type="RefSeq" id="XP_046114060.1">
    <property type="nucleotide sequence ID" value="XM_046259624.1"/>
</dbReference>
<dbReference type="PANTHER" id="PTHR35006">
    <property type="entry name" value="GLYOXALASE FAMILY PROTEIN (AFU_ORTHOLOGUE AFUA_5G14830)"/>
    <property type="match status" value="1"/>
</dbReference>
<dbReference type="EMBL" id="MU251282">
    <property type="protein sequence ID" value="KAG9250136.1"/>
    <property type="molecule type" value="Genomic_DNA"/>
</dbReference>
<evidence type="ECO:0000256" key="1">
    <source>
        <dbReference type="SAM" id="MobiDB-lite"/>
    </source>
</evidence>
<organism evidence="2 3">
    <name type="scientific">Emericellopsis atlantica</name>
    <dbReference type="NCBI Taxonomy" id="2614577"/>
    <lineage>
        <taxon>Eukaryota</taxon>
        <taxon>Fungi</taxon>
        <taxon>Dikarya</taxon>
        <taxon>Ascomycota</taxon>
        <taxon>Pezizomycotina</taxon>
        <taxon>Sordariomycetes</taxon>
        <taxon>Hypocreomycetidae</taxon>
        <taxon>Hypocreales</taxon>
        <taxon>Bionectriaceae</taxon>
        <taxon>Emericellopsis</taxon>
    </lineage>
</organism>
<dbReference type="Gene3D" id="3.10.180.10">
    <property type="entry name" value="2,3-Dihydroxybiphenyl 1,2-Dioxygenase, domain 1"/>
    <property type="match status" value="1"/>
</dbReference>
<dbReference type="GeneID" id="70290527"/>
<dbReference type="PANTHER" id="PTHR35006:SF3">
    <property type="entry name" value="GLYOXALASE FAMILY PROTEIN (AFU_ORTHOLOGUE AFUA_3G06020)"/>
    <property type="match status" value="1"/>
</dbReference>
<dbReference type="InterPro" id="IPR029068">
    <property type="entry name" value="Glyas_Bleomycin-R_OHBP_Dase"/>
</dbReference>
<feature type="compositionally biased region" description="Polar residues" evidence="1">
    <location>
        <begin position="208"/>
        <end position="221"/>
    </location>
</feature>
<evidence type="ECO:0000313" key="2">
    <source>
        <dbReference type="EMBL" id="KAG9250136.1"/>
    </source>
</evidence>
<keyword evidence="3" id="KW-1185">Reference proteome</keyword>
<evidence type="ECO:0000313" key="3">
    <source>
        <dbReference type="Proteomes" id="UP000887229"/>
    </source>
</evidence>
<reference evidence="2" key="1">
    <citation type="journal article" date="2021" name="IMA Fungus">
        <title>Genomic characterization of three marine fungi, including Emericellopsis atlantica sp. nov. with signatures of a generalist lifestyle and marine biomass degradation.</title>
        <authorList>
            <person name="Hagestad O.C."/>
            <person name="Hou L."/>
            <person name="Andersen J.H."/>
            <person name="Hansen E.H."/>
            <person name="Altermark B."/>
            <person name="Li C."/>
            <person name="Kuhnert E."/>
            <person name="Cox R.J."/>
            <person name="Crous P.W."/>
            <person name="Spatafora J.W."/>
            <person name="Lail K."/>
            <person name="Amirebrahimi M."/>
            <person name="Lipzen A."/>
            <person name="Pangilinan J."/>
            <person name="Andreopoulos W."/>
            <person name="Hayes R.D."/>
            <person name="Ng V."/>
            <person name="Grigoriev I.V."/>
            <person name="Jackson S.A."/>
            <person name="Sutton T.D.S."/>
            <person name="Dobson A.D.W."/>
            <person name="Rama T."/>
        </authorList>
    </citation>
    <scope>NUCLEOTIDE SEQUENCE</scope>
    <source>
        <strain evidence="2">TS7</strain>
    </source>
</reference>
<comment type="caution">
    <text evidence="2">The sequence shown here is derived from an EMBL/GenBank/DDBJ whole genome shotgun (WGS) entry which is preliminary data.</text>
</comment>
<feature type="compositionally biased region" description="Basic and acidic residues" evidence="1">
    <location>
        <begin position="534"/>
        <end position="549"/>
    </location>
</feature>
<feature type="region of interest" description="Disordered" evidence="1">
    <location>
        <begin position="371"/>
        <end position="549"/>
    </location>
</feature>
<proteinExistence type="predicted"/>
<feature type="compositionally biased region" description="Polar residues" evidence="1">
    <location>
        <begin position="172"/>
        <end position="200"/>
    </location>
</feature>
<feature type="region of interest" description="Disordered" evidence="1">
    <location>
        <begin position="635"/>
        <end position="655"/>
    </location>
</feature>
<dbReference type="OrthoDB" id="10249419at2759"/>
<feature type="region of interest" description="Disordered" evidence="1">
    <location>
        <begin position="172"/>
        <end position="236"/>
    </location>
</feature>
<feature type="compositionally biased region" description="Polar residues" evidence="1">
    <location>
        <begin position="519"/>
        <end position="533"/>
    </location>
</feature>
<feature type="compositionally biased region" description="Basic residues" evidence="1">
    <location>
        <begin position="646"/>
        <end position="655"/>
    </location>
</feature>
<gene>
    <name evidence="2" type="ORF">F5Z01DRAFT_421417</name>
</gene>
<feature type="compositionally biased region" description="Low complexity" evidence="1">
    <location>
        <begin position="225"/>
        <end position="235"/>
    </location>
</feature>
<protein>
    <recommendedName>
        <fullName evidence="4">Glyoxalase family protein</fullName>
    </recommendedName>
</protein>
<dbReference type="Proteomes" id="UP000887229">
    <property type="component" value="Unassembled WGS sequence"/>
</dbReference>
<feature type="compositionally biased region" description="Basic and acidic residues" evidence="1">
    <location>
        <begin position="466"/>
        <end position="486"/>
    </location>
</feature>
<dbReference type="AlphaFoldDB" id="A0A9P7ZDW0"/>
<sequence>MTPYIEVSHLPSATSFYSAVVQPLGLKAIAPKSESDSTLLPTAVGFGGVDNAAVFEIRQTSNPLKPPRLSSLTLAVPSNSAVTRFHKSWLKAEPPSWSLFRDNRGLEKLPGERHRALQGPWSVQEGGETAVRAIVFDQDGNKLEAWCPGTSSRPGAPEVVKWTNPFDRQISQQDFPIQSRARSQFTSNASSEHSRSQTTAMRPPQVSPAHSANHTSGPSTRSSQEEAAASQSESSYGGAFNTTTMVGALLGAAAGAALTYGYVTGNQDPSASEEHEPQRQRVLPRRATFPEKPVIAHRYPHRRPHEKRDLDGSSIPRRFSTADARHLPSGDGYDEAMDDDNVSYGVEPVHEPRYLTYPPLPASVASHTYTRAPSTARALDNGGDLRDHRSRVSTHAPDGAREYRSRPPSSVAEDTHDRRSRPPSSVAKDTHDRRSRAPSRMAEDASARRSRPSSRVSGRRNSTGRARSEVAHERVRHPAYDHERDYQSVAALPRRAPGSTVSRPPLTRVFRPHYESDQETFVSARSHHSASTVRSRDRPMDREHGRDLGHEFPDYEAVTREYRTPRSEVSAATLREASQERPRRGSSRVSARNVPLPRSMVGSSHANWNPWDVPLPMSGVGSSHADWDDDMVSLAPSDSISCVGSKAHRSRKQRY</sequence>